<accession>A0A8D5ZJ00</accession>
<dbReference type="InterPro" id="IPR005115">
    <property type="entry name" value="Gly_transporter"/>
</dbReference>
<feature type="domain" description="Glycine transporter" evidence="7">
    <location>
        <begin position="93"/>
        <end position="166"/>
    </location>
</feature>
<dbReference type="KEGG" id="csty:KN1_23510"/>
<comment type="subcellular location">
    <subcellularLocation>
        <location evidence="1">Cell membrane</location>
        <topology evidence="1">Multi-pass membrane protein</topology>
    </subcellularLocation>
</comment>
<dbReference type="PANTHER" id="PTHR30506">
    <property type="entry name" value="INNER MEMBRANE PROTEIN"/>
    <property type="match status" value="1"/>
</dbReference>
<dbReference type="GO" id="GO:0005886">
    <property type="term" value="C:plasma membrane"/>
    <property type="evidence" value="ECO:0007669"/>
    <property type="project" value="UniProtKB-SubCell"/>
</dbReference>
<protein>
    <submittedName>
        <fullName evidence="8">Membrane protein</fullName>
    </submittedName>
</protein>
<feature type="transmembrane region" description="Helical" evidence="6">
    <location>
        <begin position="173"/>
        <end position="191"/>
    </location>
</feature>
<sequence>MNLVLDITNYIGIVAFSVSGAIKGIRKNMDLLGVLVLGFSTALGGGIIADLLLGKTPPTNLTYLPYPTVALLSSLFTFIFYKIFSHVQKPLLYADAIGLAAFAAAGSSLAYSVSSDVLLVVAVGVLTSTGGGVIRDVLSNEIPLVLTKDFYATVAILGSVIYYALRYLGYSDLLATTVSFLLALTIRVLAIKYKWELPRIRIES</sequence>
<dbReference type="GeneID" id="66164081"/>
<keyword evidence="4 6" id="KW-1133">Transmembrane helix</keyword>
<dbReference type="RefSeq" id="WP_221287808.1">
    <property type="nucleotide sequence ID" value="NZ_AP024597.1"/>
</dbReference>
<gene>
    <name evidence="8" type="ORF">KN1_23510</name>
</gene>
<proteinExistence type="predicted"/>
<evidence type="ECO:0000256" key="4">
    <source>
        <dbReference type="ARBA" id="ARBA00022989"/>
    </source>
</evidence>
<feature type="domain" description="Glycine transporter" evidence="7">
    <location>
        <begin position="7"/>
        <end position="81"/>
    </location>
</feature>
<evidence type="ECO:0000256" key="1">
    <source>
        <dbReference type="ARBA" id="ARBA00004651"/>
    </source>
</evidence>
<feature type="transmembrane region" description="Helical" evidence="6">
    <location>
        <begin position="31"/>
        <end position="52"/>
    </location>
</feature>
<feature type="transmembrane region" description="Helical" evidence="6">
    <location>
        <begin position="64"/>
        <end position="84"/>
    </location>
</feature>
<evidence type="ECO:0000256" key="3">
    <source>
        <dbReference type="ARBA" id="ARBA00022692"/>
    </source>
</evidence>
<dbReference type="PANTHER" id="PTHR30506:SF3">
    <property type="entry name" value="UPF0126 INNER MEMBRANE PROTEIN YADS-RELATED"/>
    <property type="match status" value="1"/>
</dbReference>
<keyword evidence="9" id="KW-1185">Reference proteome</keyword>
<keyword evidence="5 6" id="KW-0472">Membrane</keyword>
<feature type="transmembrane region" description="Helical" evidence="6">
    <location>
        <begin position="91"/>
        <end position="111"/>
    </location>
</feature>
<evidence type="ECO:0000256" key="5">
    <source>
        <dbReference type="ARBA" id="ARBA00023136"/>
    </source>
</evidence>
<keyword evidence="2" id="KW-1003">Cell membrane</keyword>
<dbReference type="AlphaFoldDB" id="A0A8D5ZJ00"/>
<evidence type="ECO:0000256" key="6">
    <source>
        <dbReference type="SAM" id="Phobius"/>
    </source>
</evidence>
<feature type="transmembrane region" description="Helical" evidence="6">
    <location>
        <begin position="150"/>
        <end position="167"/>
    </location>
</feature>
<evidence type="ECO:0000256" key="2">
    <source>
        <dbReference type="ARBA" id="ARBA00022475"/>
    </source>
</evidence>
<feature type="transmembrane region" description="Helical" evidence="6">
    <location>
        <begin position="117"/>
        <end position="138"/>
    </location>
</feature>
<evidence type="ECO:0000313" key="8">
    <source>
        <dbReference type="EMBL" id="BCU71054.1"/>
    </source>
</evidence>
<name>A0A8D5ZJ00_9CREN</name>
<keyword evidence="3 6" id="KW-0812">Transmembrane</keyword>
<dbReference type="Pfam" id="PF03458">
    <property type="entry name" value="Gly_transporter"/>
    <property type="match status" value="2"/>
</dbReference>
<evidence type="ECO:0000259" key="7">
    <source>
        <dbReference type="Pfam" id="PF03458"/>
    </source>
</evidence>
<dbReference type="EMBL" id="AP024597">
    <property type="protein sequence ID" value="BCU71054.1"/>
    <property type="molecule type" value="Genomic_DNA"/>
</dbReference>
<evidence type="ECO:0000313" key="9">
    <source>
        <dbReference type="Proteomes" id="UP000825123"/>
    </source>
</evidence>
<reference evidence="8 9" key="1">
    <citation type="submission" date="2021-04" db="EMBL/GenBank/DDBJ databases">
        <title>Complete genome sequence of Stygiolobus sp. KN-1.</title>
        <authorList>
            <person name="Nakamura K."/>
            <person name="Sakai H."/>
            <person name="Kurosawa N."/>
        </authorList>
    </citation>
    <scope>NUCLEOTIDE SEQUENCE [LARGE SCALE GENOMIC DNA]</scope>
    <source>
        <strain evidence="8 9">KN-1</strain>
    </source>
</reference>
<dbReference type="Proteomes" id="UP000825123">
    <property type="component" value="Chromosome"/>
</dbReference>
<organism evidence="8 9">
    <name type="scientific">Stygiolobus caldivivus</name>
    <dbReference type="NCBI Taxonomy" id="2824673"/>
    <lineage>
        <taxon>Archaea</taxon>
        <taxon>Thermoproteota</taxon>
        <taxon>Thermoprotei</taxon>
        <taxon>Sulfolobales</taxon>
        <taxon>Sulfolobaceae</taxon>
        <taxon>Stygiolobus</taxon>
    </lineage>
</organism>